<dbReference type="Pfam" id="PF00234">
    <property type="entry name" value="Tryp_alpha_amyl"/>
    <property type="match status" value="1"/>
</dbReference>
<dbReference type="Proteomes" id="UP001165190">
    <property type="component" value="Unassembled WGS sequence"/>
</dbReference>
<dbReference type="OrthoDB" id="1922883at2759"/>
<keyword evidence="5" id="KW-0732">Signal</keyword>
<evidence type="ECO:0000313" key="8">
    <source>
        <dbReference type="Proteomes" id="UP001165190"/>
    </source>
</evidence>
<dbReference type="InterPro" id="IPR000617">
    <property type="entry name" value="Napin/2SS/CON"/>
</dbReference>
<dbReference type="PANTHER" id="PTHR35496">
    <property type="entry name" value="2S SEED STORAGE PROTEIN 1-RELATED"/>
    <property type="match status" value="1"/>
</dbReference>
<dbReference type="PANTHER" id="PTHR35496:SF20">
    <property type="entry name" value="2S SEED STORAGE PROTEIN 1-RELATED"/>
    <property type="match status" value="1"/>
</dbReference>
<keyword evidence="2" id="KW-0758">Storage protein</keyword>
<keyword evidence="4" id="KW-1015">Disulfide bond</keyword>
<feature type="signal peptide" evidence="5">
    <location>
        <begin position="1"/>
        <end position="20"/>
    </location>
</feature>
<dbReference type="SUPFAM" id="SSF47699">
    <property type="entry name" value="Bifunctional inhibitor/lipid-transfer protein/seed storage 2S albumin"/>
    <property type="match status" value="1"/>
</dbReference>
<dbReference type="AlphaFoldDB" id="A0A9W7MY04"/>
<accession>A0A9W7MY04</accession>
<keyword evidence="3" id="KW-0708">Seed storage protein</keyword>
<reference evidence="7" key="1">
    <citation type="submission" date="2023-05" db="EMBL/GenBank/DDBJ databases">
        <title>Genome and transcriptome analyses reveal genes involved in the formation of fine ridges on petal epidermal cells in Hibiscus trionum.</title>
        <authorList>
            <person name="Koshimizu S."/>
            <person name="Masuda S."/>
            <person name="Ishii T."/>
            <person name="Shirasu K."/>
            <person name="Hoshino A."/>
            <person name="Arita M."/>
        </authorList>
    </citation>
    <scope>NUCLEOTIDE SEQUENCE</scope>
    <source>
        <strain evidence="7">Hamamatsu line</strain>
    </source>
</reference>
<feature type="chain" id="PRO_5040878202" evidence="5">
    <location>
        <begin position="21"/>
        <end position="132"/>
    </location>
</feature>
<dbReference type="Gene3D" id="1.10.110.10">
    <property type="entry name" value="Plant lipid-transfer and hydrophobic proteins"/>
    <property type="match status" value="1"/>
</dbReference>
<evidence type="ECO:0000313" key="7">
    <source>
        <dbReference type="EMBL" id="GMJ15941.1"/>
    </source>
</evidence>
<proteinExistence type="inferred from homology"/>
<dbReference type="CDD" id="cd00261">
    <property type="entry name" value="AAI_SS"/>
    <property type="match status" value="1"/>
</dbReference>
<evidence type="ECO:0000256" key="5">
    <source>
        <dbReference type="SAM" id="SignalP"/>
    </source>
</evidence>
<comment type="caution">
    <text evidence="7">The sequence shown here is derived from an EMBL/GenBank/DDBJ whole genome shotgun (WGS) entry which is preliminary data.</text>
</comment>
<keyword evidence="8" id="KW-1185">Reference proteome</keyword>
<dbReference type="InterPro" id="IPR036312">
    <property type="entry name" value="Bifun_inhib/LTP/seed_sf"/>
</dbReference>
<evidence type="ECO:0000256" key="3">
    <source>
        <dbReference type="ARBA" id="ARBA00023129"/>
    </source>
</evidence>
<organism evidence="7 8">
    <name type="scientific">Hibiscus trionum</name>
    <name type="common">Flower of an hour</name>
    <dbReference type="NCBI Taxonomy" id="183268"/>
    <lineage>
        <taxon>Eukaryota</taxon>
        <taxon>Viridiplantae</taxon>
        <taxon>Streptophyta</taxon>
        <taxon>Embryophyta</taxon>
        <taxon>Tracheophyta</taxon>
        <taxon>Spermatophyta</taxon>
        <taxon>Magnoliopsida</taxon>
        <taxon>eudicotyledons</taxon>
        <taxon>Gunneridae</taxon>
        <taxon>Pentapetalae</taxon>
        <taxon>rosids</taxon>
        <taxon>malvids</taxon>
        <taxon>Malvales</taxon>
        <taxon>Malvaceae</taxon>
        <taxon>Malvoideae</taxon>
        <taxon>Hibiscus</taxon>
    </lineage>
</organism>
<evidence type="ECO:0000256" key="1">
    <source>
        <dbReference type="ARBA" id="ARBA00008262"/>
    </source>
</evidence>
<protein>
    <submittedName>
        <fullName evidence="7">Seed storage albumin 3</fullName>
    </submittedName>
</protein>
<dbReference type="InterPro" id="IPR016140">
    <property type="entry name" value="Bifunc_inhib/LTP/seed_store"/>
</dbReference>
<dbReference type="SMART" id="SM00499">
    <property type="entry name" value="AAI"/>
    <property type="match status" value="1"/>
</dbReference>
<evidence type="ECO:0000256" key="2">
    <source>
        <dbReference type="ARBA" id="ARBA00022761"/>
    </source>
</evidence>
<dbReference type="EMBL" id="BSYR01000097">
    <property type="protein sequence ID" value="GMJ15941.1"/>
    <property type="molecule type" value="Genomic_DNA"/>
</dbReference>
<evidence type="ECO:0000256" key="4">
    <source>
        <dbReference type="ARBA" id="ARBA00023157"/>
    </source>
</evidence>
<name>A0A9W7MY04_HIBTR</name>
<sequence>MAKLALLVATLALAFFVVNASIYRNHPDRSWCERQIRREDNLRQCQKYIEEESSDSPYNRPGRYLDSCCQQLENLERECRCDGLKHAVRQQLEEGEWEREEAGELYQVAQMILRKCNVEEPRRCDMPSRRWF</sequence>
<evidence type="ECO:0000259" key="6">
    <source>
        <dbReference type="SMART" id="SM00499"/>
    </source>
</evidence>
<comment type="similarity">
    <text evidence="1">Belongs to the 2S seed storage albumins family.</text>
</comment>
<dbReference type="GO" id="GO:0045735">
    <property type="term" value="F:nutrient reservoir activity"/>
    <property type="evidence" value="ECO:0007669"/>
    <property type="project" value="UniProtKB-KW"/>
</dbReference>
<feature type="domain" description="Bifunctional inhibitor/plant lipid transfer protein/seed storage helical" evidence="6">
    <location>
        <begin position="32"/>
        <end position="124"/>
    </location>
</feature>
<gene>
    <name evidence="7" type="ORF">HRI_005263300</name>
</gene>